<proteinExistence type="predicted"/>
<reference evidence="2" key="2">
    <citation type="journal article" date="2021" name="PeerJ">
        <title>Extensive microbial diversity within the chicken gut microbiome revealed by metagenomics and culture.</title>
        <authorList>
            <person name="Gilroy R."/>
            <person name="Ravi A."/>
            <person name="Getino M."/>
            <person name="Pursley I."/>
            <person name="Horton D.L."/>
            <person name="Alikhan N.F."/>
            <person name="Baker D."/>
            <person name="Gharbi K."/>
            <person name="Hall N."/>
            <person name="Watson M."/>
            <person name="Adriaenssens E.M."/>
            <person name="Foster-Nyarko E."/>
            <person name="Jarju S."/>
            <person name="Secka A."/>
            <person name="Antonio M."/>
            <person name="Oren A."/>
            <person name="Chaudhuri R.R."/>
            <person name="La Ragione R."/>
            <person name="Hildebrand F."/>
            <person name="Pallen M.J."/>
        </authorList>
    </citation>
    <scope>NUCLEOTIDE SEQUENCE</scope>
    <source>
        <strain evidence="2">1383</strain>
    </source>
</reference>
<accession>A0A9D1HAF2</accession>
<dbReference type="EMBL" id="DVLY01000127">
    <property type="protein sequence ID" value="HIT98219.1"/>
    <property type="molecule type" value="Genomic_DNA"/>
</dbReference>
<comment type="caution">
    <text evidence="2">The sequence shown here is derived from an EMBL/GenBank/DDBJ whole genome shotgun (WGS) entry which is preliminary data.</text>
</comment>
<name>A0A9D1HAF2_9FLAO</name>
<protein>
    <recommendedName>
        <fullName evidence="1">Bacterial repeat domain-containing protein</fullName>
    </recommendedName>
</protein>
<organism evidence="2 3">
    <name type="scientific">Candidatus Merdimorpha stercoravium</name>
    <dbReference type="NCBI Taxonomy" id="2840863"/>
    <lineage>
        <taxon>Bacteria</taxon>
        <taxon>Pseudomonadati</taxon>
        <taxon>Bacteroidota</taxon>
        <taxon>Flavobacteriia</taxon>
        <taxon>Flavobacteriales</taxon>
        <taxon>Candidatus Merdimorpha</taxon>
    </lineage>
</organism>
<evidence type="ECO:0000259" key="1">
    <source>
        <dbReference type="Pfam" id="PF18998"/>
    </source>
</evidence>
<evidence type="ECO:0000313" key="3">
    <source>
        <dbReference type="Proteomes" id="UP000824161"/>
    </source>
</evidence>
<feature type="domain" description="Bacterial repeat" evidence="1">
    <location>
        <begin position="179"/>
        <end position="222"/>
    </location>
</feature>
<evidence type="ECO:0000313" key="2">
    <source>
        <dbReference type="EMBL" id="HIT98219.1"/>
    </source>
</evidence>
<reference evidence="2" key="1">
    <citation type="submission" date="2020-10" db="EMBL/GenBank/DDBJ databases">
        <authorList>
            <person name="Gilroy R."/>
        </authorList>
    </citation>
    <scope>NUCLEOTIDE SEQUENCE</scope>
    <source>
        <strain evidence="2">1383</strain>
    </source>
</reference>
<sequence>MARATDLKVFAAGTSHSLIGQQMYACGAYRALKGGTAVYKNGQWYIYSEALNAQVSLAVASASQIDFTFQSLPSAPFRPEGLYLINKNTLQVSLKLSGQMHFTDDSADAYQYTTDPLPCDGVQHSFSDTTSVPSGKELYQVDIYDVEVLFSAEGMDGWAYIQGDVPVETTPRRFTAYAAVSPIGSGTASATPSDPLYGQVVTFLATDGNGYKFTRWASGRTSRSYAIQAFGDLSDTAVFASLEKVIDFSLIFYIDASSRVCIEARSLQNKSAEAFATLSLDLT</sequence>
<feature type="non-terminal residue" evidence="2">
    <location>
        <position position="283"/>
    </location>
</feature>
<gene>
    <name evidence="2" type="ORF">IAC44_05195</name>
</gene>
<dbReference type="InterPro" id="IPR044060">
    <property type="entry name" value="Bacterial_rp_domain"/>
</dbReference>
<dbReference type="Proteomes" id="UP000824161">
    <property type="component" value="Unassembled WGS sequence"/>
</dbReference>
<dbReference type="AlphaFoldDB" id="A0A9D1HAF2"/>
<dbReference type="Pfam" id="PF18998">
    <property type="entry name" value="Flg_new_2"/>
    <property type="match status" value="1"/>
</dbReference>